<dbReference type="EMBL" id="SJJZ01000001">
    <property type="protein sequence ID" value="TCC10929.1"/>
    <property type="molecule type" value="Genomic_DNA"/>
</dbReference>
<organism evidence="2 3">
    <name type="scientific">Kribbella soli</name>
    <dbReference type="NCBI Taxonomy" id="1124743"/>
    <lineage>
        <taxon>Bacteria</taxon>
        <taxon>Bacillati</taxon>
        <taxon>Actinomycetota</taxon>
        <taxon>Actinomycetes</taxon>
        <taxon>Propionibacteriales</taxon>
        <taxon>Kribbellaceae</taxon>
        <taxon>Kribbella</taxon>
    </lineage>
</organism>
<dbReference type="Proteomes" id="UP000292346">
    <property type="component" value="Unassembled WGS sequence"/>
</dbReference>
<dbReference type="InterPro" id="IPR002575">
    <property type="entry name" value="Aminoglycoside_PTrfase"/>
</dbReference>
<accession>A0A4R0HST1</accession>
<dbReference type="Gene3D" id="3.90.1200.10">
    <property type="match status" value="1"/>
</dbReference>
<gene>
    <name evidence="2" type="ORF">E0H45_06425</name>
</gene>
<proteinExistence type="predicted"/>
<dbReference type="InterPro" id="IPR011009">
    <property type="entry name" value="Kinase-like_dom_sf"/>
</dbReference>
<dbReference type="OrthoDB" id="3812485at2"/>
<evidence type="ECO:0000313" key="3">
    <source>
        <dbReference type="Proteomes" id="UP000292346"/>
    </source>
</evidence>
<dbReference type="SUPFAM" id="SSF56112">
    <property type="entry name" value="Protein kinase-like (PK-like)"/>
    <property type="match status" value="1"/>
</dbReference>
<sequence length="380" mass="42288">MSAGHLSTPRRWGRGCRRRLVMTRDSNFKKVVRRHAAATGQRYTEALTDLEGLGSRMHHEPVAERLLAHLRDRYGIDPVAATKVSVHKTYVFRIDRNDGDPWIARAFPPARPRASVEGDAAILRFLERHDFPAERLAVDDAVSDFDGSTVLVTRFVEGDHLPGGAEKFAIMGDLLGRLHALPLDESVSRAGGASGEDPSREGAPRQDLLAGLAFLDAVDTKVAAADRERFERLRDQVRSADDGHGLPEGLLHGNLLHAPDHALIGDQGPVAINWKASGRGPRLADFAYLIWGTGDWSPTRLTNEECVDAAVNAYRRHVEPTDEELDRLEAVMYVRTLYLVCFSYRRALTNGVTFDEWSFIEPPEYYRSTAAATRAAFRRS</sequence>
<dbReference type="AlphaFoldDB" id="A0A4R0HST1"/>
<keyword evidence="2" id="KW-0808">Transferase</keyword>
<name>A0A4R0HST1_9ACTN</name>
<dbReference type="GO" id="GO:0016740">
    <property type="term" value="F:transferase activity"/>
    <property type="evidence" value="ECO:0007669"/>
    <property type="project" value="UniProtKB-KW"/>
</dbReference>
<dbReference type="Pfam" id="PF01636">
    <property type="entry name" value="APH"/>
    <property type="match status" value="1"/>
</dbReference>
<comment type="caution">
    <text evidence="2">The sequence shown here is derived from an EMBL/GenBank/DDBJ whole genome shotgun (WGS) entry which is preliminary data.</text>
</comment>
<feature type="domain" description="Aminoglycoside phosphotransferase" evidence="1">
    <location>
        <begin position="92"/>
        <end position="301"/>
    </location>
</feature>
<evidence type="ECO:0000259" key="1">
    <source>
        <dbReference type="Pfam" id="PF01636"/>
    </source>
</evidence>
<reference evidence="2 3" key="1">
    <citation type="submission" date="2019-02" db="EMBL/GenBank/DDBJ databases">
        <title>Kribbella capetownensis sp. nov. and Kribbella speibonae sp. nov., isolated from soil.</title>
        <authorList>
            <person name="Curtis S.M."/>
            <person name="Norton I."/>
            <person name="Everest G.J."/>
            <person name="Meyers P.R."/>
        </authorList>
    </citation>
    <scope>NUCLEOTIDE SEQUENCE [LARGE SCALE GENOMIC DNA]</scope>
    <source>
        <strain evidence="2 3">KCTC 29219</strain>
    </source>
</reference>
<keyword evidence="3" id="KW-1185">Reference proteome</keyword>
<protein>
    <submittedName>
        <fullName evidence="2">Aminoglycoside phosphotransferase</fullName>
    </submittedName>
</protein>
<evidence type="ECO:0000313" key="2">
    <source>
        <dbReference type="EMBL" id="TCC10929.1"/>
    </source>
</evidence>